<comment type="caution">
    <text evidence="1">The sequence shown here is derived from an EMBL/GenBank/DDBJ whole genome shotgun (WGS) entry which is preliminary data.</text>
</comment>
<evidence type="ECO:0000313" key="2">
    <source>
        <dbReference type="Proteomes" id="UP000265618"/>
    </source>
</evidence>
<dbReference type="Proteomes" id="UP000265618">
    <property type="component" value="Unassembled WGS sequence"/>
</dbReference>
<protein>
    <submittedName>
        <fullName evidence="1">Uncharacterized protein</fullName>
    </submittedName>
</protein>
<organism evidence="1 2">
    <name type="scientific">Kipferlia bialata</name>
    <dbReference type="NCBI Taxonomy" id="797122"/>
    <lineage>
        <taxon>Eukaryota</taxon>
        <taxon>Metamonada</taxon>
        <taxon>Carpediemonas-like organisms</taxon>
        <taxon>Kipferlia</taxon>
    </lineage>
</organism>
<dbReference type="AlphaFoldDB" id="A0A9K3CZU0"/>
<keyword evidence="2" id="KW-1185">Reference proteome</keyword>
<name>A0A9K3CZU0_9EUKA</name>
<proteinExistence type="predicted"/>
<gene>
    <name evidence="1" type="ORF">KIPB_007289</name>
</gene>
<dbReference type="EMBL" id="BDIP01002024">
    <property type="protein sequence ID" value="GIQ85595.1"/>
    <property type="molecule type" value="Genomic_DNA"/>
</dbReference>
<reference evidence="1 2" key="1">
    <citation type="journal article" date="2018" name="PLoS ONE">
        <title>The draft genome of Kipferlia bialata reveals reductive genome evolution in fornicate parasites.</title>
        <authorList>
            <person name="Tanifuji G."/>
            <person name="Takabayashi S."/>
            <person name="Kume K."/>
            <person name="Takagi M."/>
            <person name="Nakayama T."/>
            <person name="Kamikawa R."/>
            <person name="Inagaki Y."/>
            <person name="Hashimoto T."/>
        </authorList>
    </citation>
    <scope>NUCLEOTIDE SEQUENCE [LARGE SCALE GENOMIC DNA]</scope>
    <source>
        <strain evidence="1">NY0173</strain>
    </source>
</reference>
<evidence type="ECO:0000313" key="1">
    <source>
        <dbReference type="EMBL" id="GIQ85595.1"/>
    </source>
</evidence>
<sequence length="458" mass="51412">MRIGSRVVLKDLAKSPALNGCEGTVISPDELVDGCVRQVVRIDSGSVVRVKVCNMEVQSGESEVPLPDVVTADMLYHQGHFSAALSAVRGVKSKKTVSLRKRVKQTQRQVLAAVSKHPLHVDIQRAANTAMQGITAGMFGVFSAEGHDRSTAWDALRQALVQCPPLVLQRLVEPNDDSVIRPTLVKLAEVVQLPISTDNDSKACADIEKALLGPNDPYEEYDSYMSLYDTSKRLEEQCDRRSARWFLAYAQLDAQRWDDALATVTDILHDIVSGHHVLQYLPEALYMQMVASFANGDGYTDRVTGCVDAYMEVATERDRNMPDAKLMRLWAQHTRGLSESAAQGVMTDMRALLGVQSQTPHHPHLFSDRSWVRSRVTAALGIQEKNQYAELTEMVKRTWDKAGGVEVARRRIPDFEATMARMAESLMCSVTVRYRMPAEEKRKIDRESRYYQEDDDYY</sequence>
<accession>A0A9K3CZU0</accession>